<dbReference type="InterPro" id="IPR011042">
    <property type="entry name" value="6-blade_b-propeller_TolB-like"/>
</dbReference>
<protein>
    <submittedName>
        <fullName evidence="1">Uncharacterized protein</fullName>
    </submittedName>
</protein>
<sequence length="284" mass="31794">MAHITPTSFDEFTNPNTDNIPIGQYQLRYVTVKQNMFMSSAVRSISIDDSTSNLFITASTRGTIYVCNINGELLYHFGSRLPLTELRNPWYNCIFGDLVYVSDYSTSKASIYTTGGDIITSFTELCGHKLKRPNGILIEPSEGDLILCDTDENVVLITHCNSMGLITTIRKDVLAQPYGIRLVQETIFVLGTVLNSRKIVQLSLSGEIHRIITMTIQSVSTYFFEIGEGNDIIICDNNWVYILDSNGLKIASYANKSEGYTESSMVKYSSTQLLAIRVIYMMDS</sequence>
<organism evidence="1 2">
    <name type="scientific">Oopsacas minuta</name>
    <dbReference type="NCBI Taxonomy" id="111878"/>
    <lineage>
        <taxon>Eukaryota</taxon>
        <taxon>Metazoa</taxon>
        <taxon>Porifera</taxon>
        <taxon>Hexactinellida</taxon>
        <taxon>Hexasterophora</taxon>
        <taxon>Lyssacinosida</taxon>
        <taxon>Leucopsacidae</taxon>
        <taxon>Oopsacas</taxon>
    </lineage>
</organism>
<comment type="caution">
    <text evidence="1">The sequence shown here is derived from an EMBL/GenBank/DDBJ whole genome shotgun (WGS) entry which is preliminary data.</text>
</comment>
<dbReference type="Gene3D" id="2.120.10.30">
    <property type="entry name" value="TolB, C-terminal domain"/>
    <property type="match status" value="1"/>
</dbReference>
<accession>A0AAV7JDJ4</accession>
<keyword evidence="2" id="KW-1185">Reference proteome</keyword>
<gene>
    <name evidence="1" type="ORF">LOD99_9081</name>
</gene>
<dbReference type="AlphaFoldDB" id="A0AAV7JDJ4"/>
<reference evidence="1 2" key="1">
    <citation type="journal article" date="2023" name="BMC Biol.">
        <title>The compact genome of the sponge Oopsacas minuta (Hexactinellida) is lacking key metazoan core genes.</title>
        <authorList>
            <person name="Santini S."/>
            <person name="Schenkelaars Q."/>
            <person name="Jourda C."/>
            <person name="Duchesne M."/>
            <person name="Belahbib H."/>
            <person name="Rocher C."/>
            <person name="Selva M."/>
            <person name="Riesgo A."/>
            <person name="Vervoort M."/>
            <person name="Leys S.P."/>
            <person name="Kodjabachian L."/>
            <person name="Le Bivic A."/>
            <person name="Borchiellini C."/>
            <person name="Claverie J.M."/>
            <person name="Renard E."/>
        </authorList>
    </citation>
    <scope>NUCLEOTIDE SEQUENCE [LARGE SCALE GENOMIC DNA]</scope>
    <source>
        <strain evidence="1">SPO-2</strain>
    </source>
</reference>
<dbReference type="EMBL" id="JAKMXF010000350">
    <property type="protein sequence ID" value="KAI6646889.1"/>
    <property type="molecule type" value="Genomic_DNA"/>
</dbReference>
<dbReference type="Proteomes" id="UP001165289">
    <property type="component" value="Unassembled WGS sequence"/>
</dbReference>
<dbReference type="SUPFAM" id="SSF63825">
    <property type="entry name" value="YWTD domain"/>
    <property type="match status" value="1"/>
</dbReference>
<name>A0AAV7JDJ4_9METZ</name>
<proteinExistence type="predicted"/>
<evidence type="ECO:0000313" key="2">
    <source>
        <dbReference type="Proteomes" id="UP001165289"/>
    </source>
</evidence>
<evidence type="ECO:0000313" key="1">
    <source>
        <dbReference type="EMBL" id="KAI6646889.1"/>
    </source>
</evidence>